<dbReference type="RefSeq" id="WP_043964147.1">
    <property type="nucleotide sequence ID" value="NZ_JXTH01000004.1"/>
</dbReference>
<evidence type="ECO:0000313" key="2">
    <source>
        <dbReference type="Proteomes" id="UP000032102"/>
    </source>
</evidence>
<sequence>MLVEGTKSGTFHCRRKSRTLNNKKVLNVCENSLKTLDLKSFPIIDDFEIIVTVKSNKTWGKHLFFYSAKQNEILTSFPWWDFAEKFLGMWDEHDIPIGTIARPFFDLEQGWHIIIFEKRDYVYILEGNEYNSEYNKIHTWYKVQKEVYYEEWKKLLNMF</sequence>
<name>A0A0D0RV97_9BACL</name>
<proteinExistence type="predicted"/>
<dbReference type="EMBL" id="JXTH01000004">
    <property type="protein sequence ID" value="KIQ95492.1"/>
    <property type="molecule type" value="Genomic_DNA"/>
</dbReference>
<protein>
    <submittedName>
        <fullName evidence="1">Uncharacterized protein</fullName>
    </submittedName>
</protein>
<accession>A0A0D0RV97</accession>
<evidence type="ECO:0000313" key="1">
    <source>
        <dbReference type="EMBL" id="KIQ95492.1"/>
    </source>
</evidence>
<reference evidence="1 2" key="1">
    <citation type="submission" date="2015-01" db="EMBL/GenBank/DDBJ databases">
        <title>Draft genome of Anoxybacillus thermarum strain AF/04.</title>
        <authorList>
            <person name="Poli A."/>
            <person name="Nicolaus B."/>
            <person name="Chan K.-G."/>
            <person name="Kahar U.M."/>
            <person name="Yaakob A.S."/>
            <person name="Chan C.S."/>
            <person name="Goh K.M."/>
        </authorList>
    </citation>
    <scope>NUCLEOTIDE SEQUENCE [LARGE SCALE GENOMIC DNA]</scope>
    <source>
        <strain evidence="1 2">AF/04</strain>
    </source>
</reference>
<dbReference type="Proteomes" id="UP000032102">
    <property type="component" value="Unassembled WGS sequence"/>
</dbReference>
<dbReference type="AlphaFoldDB" id="A0A0D0RV97"/>
<organism evidence="1 2">
    <name type="scientific">Anoxybacillus thermarum</name>
    <dbReference type="NCBI Taxonomy" id="404937"/>
    <lineage>
        <taxon>Bacteria</taxon>
        <taxon>Bacillati</taxon>
        <taxon>Bacillota</taxon>
        <taxon>Bacilli</taxon>
        <taxon>Bacillales</taxon>
        <taxon>Anoxybacillaceae</taxon>
        <taxon>Anoxybacillus</taxon>
    </lineage>
</organism>
<keyword evidence="2" id="KW-1185">Reference proteome</keyword>
<dbReference type="PATRIC" id="fig|404937.3.peg.329"/>
<comment type="caution">
    <text evidence="1">The sequence shown here is derived from an EMBL/GenBank/DDBJ whole genome shotgun (WGS) entry which is preliminary data.</text>
</comment>
<gene>
    <name evidence="1" type="ORF">LH47_00309</name>
</gene>